<evidence type="ECO:0000313" key="5">
    <source>
        <dbReference type="EMBL" id="RXR36643.1"/>
    </source>
</evidence>
<dbReference type="Gene3D" id="2.130.10.10">
    <property type="entry name" value="YVTN repeat-like/Quinoprotein amine dehydrogenase"/>
    <property type="match status" value="1"/>
</dbReference>
<dbReference type="InterPro" id="IPR015943">
    <property type="entry name" value="WD40/YVTN_repeat-like_dom_sf"/>
</dbReference>
<dbReference type="InterPro" id="IPR011047">
    <property type="entry name" value="Quinoprotein_ADH-like_sf"/>
</dbReference>
<dbReference type="RefSeq" id="WP_129429472.1">
    <property type="nucleotide sequence ID" value="NZ_JOFV01000008.1"/>
</dbReference>
<dbReference type="PANTHER" id="PTHR34512">
    <property type="entry name" value="CELL SURFACE PROTEIN"/>
    <property type="match status" value="1"/>
</dbReference>
<gene>
    <name evidence="4" type="ORF">EQW73_07260</name>
    <name evidence="5" type="ORF">EQW78_00315</name>
</gene>
<accession>A0A4Q1L456</accession>
<dbReference type="EMBL" id="SDJQ01000001">
    <property type="protein sequence ID" value="RXR36643.1"/>
    <property type="molecule type" value="Genomic_DNA"/>
</dbReference>
<dbReference type="PANTHER" id="PTHR34512:SF30">
    <property type="entry name" value="OUTER MEMBRANE PROTEIN ASSEMBLY FACTOR BAMB"/>
    <property type="match status" value="1"/>
</dbReference>
<keyword evidence="2" id="KW-1133">Transmembrane helix</keyword>
<dbReference type="SMART" id="SM00564">
    <property type="entry name" value="PQQ"/>
    <property type="match status" value="3"/>
</dbReference>
<reference evidence="6 7" key="1">
    <citation type="submission" date="2019-01" db="EMBL/GenBank/DDBJ databases">
        <title>Oerskovia turbata Genome sequencing and assembly.</title>
        <authorList>
            <person name="Dou T."/>
        </authorList>
    </citation>
    <scope>NUCLEOTIDE SEQUENCE [LARGE SCALE GENOMIC DNA]</scope>
    <source>
        <strain evidence="5 6">JCM12123</strain>
        <strain evidence="4 7">JCM3160</strain>
    </source>
</reference>
<name>A0A4Q1L456_9CELL</name>
<dbReference type="AlphaFoldDB" id="A0A4Q1L456"/>
<evidence type="ECO:0000313" key="7">
    <source>
        <dbReference type="Proteomes" id="UP000290517"/>
    </source>
</evidence>
<dbReference type="Proteomes" id="UP000290517">
    <property type="component" value="Unassembled WGS sequence"/>
</dbReference>
<dbReference type="InterPro" id="IPR018391">
    <property type="entry name" value="PQQ_b-propeller_rpt"/>
</dbReference>
<dbReference type="OrthoDB" id="4827675at2"/>
<keyword evidence="2" id="KW-0812">Transmembrane</keyword>
<evidence type="ECO:0000256" key="2">
    <source>
        <dbReference type="SAM" id="Phobius"/>
    </source>
</evidence>
<feature type="domain" description="Pyrrolo-quinoline quinone repeat" evidence="3">
    <location>
        <begin position="400"/>
        <end position="497"/>
    </location>
</feature>
<dbReference type="STRING" id="1713.GCA_000718325_02141"/>
<evidence type="ECO:0000313" key="6">
    <source>
        <dbReference type="Proteomes" id="UP000289805"/>
    </source>
</evidence>
<keyword evidence="2" id="KW-0472">Membrane</keyword>
<organism evidence="5 6">
    <name type="scientific">Oerskovia turbata</name>
    <dbReference type="NCBI Taxonomy" id="1713"/>
    <lineage>
        <taxon>Bacteria</taxon>
        <taxon>Bacillati</taxon>
        <taxon>Actinomycetota</taxon>
        <taxon>Actinomycetes</taxon>
        <taxon>Micrococcales</taxon>
        <taxon>Cellulomonadaceae</taxon>
        <taxon>Oerskovia</taxon>
    </lineage>
</organism>
<dbReference type="SUPFAM" id="SSF50998">
    <property type="entry name" value="Quinoprotein alcohol dehydrogenase-like"/>
    <property type="match status" value="1"/>
</dbReference>
<proteinExistence type="predicted"/>
<sequence>MGRRSRDSAASRVRVLAIEEVDDLEEPGPSGPPVRREVPDGGAYARRSADGLAPQGSAGDAPPTEEPLVRRPWSNRTRLLVGTGLAVVVLLVVGFVRGSMNESARLERVVVAGGVRPLGPDASVLWRIEPGAVGSDASVTPWSPPVVVDGTIVVAGPDVTGFDPVTGEELWRASSSFGSVAPGTRRTECAGSGQWPSMTGPLICTTFVLRQTSLFSETAFEEHLVGLEVLDTTTGDVTSSHVFGEGTLGAEVFADGLVTVRWGKGDQVVVDLQDLATGEPRWSREVAAVRDQDGEHGDHVGLWGTGDLLLLDGAGVSTTLDAEGDVQPEGVRDSWTTVLGDGRSVVHRLDGTSSVLDPDGNEAFVAQGRVQEFGATDGTPAGALLVAAGGGVMDSSGAIDAPRLAALDAETGRILWESEGRLDAPLARVGDVGILSDAGRLRAVDLRSGAQLWEAPGVRSFASAHTDGTDLYLVESSPTGGMRLTAIAVGSGHEVWVKDFADSVVWAAGVDGTLVVGTSDGDVLGIG</sequence>
<dbReference type="Proteomes" id="UP000289805">
    <property type="component" value="Unassembled WGS sequence"/>
</dbReference>
<evidence type="ECO:0000259" key="3">
    <source>
        <dbReference type="Pfam" id="PF13360"/>
    </source>
</evidence>
<dbReference type="Pfam" id="PF13360">
    <property type="entry name" value="PQQ_2"/>
    <property type="match status" value="1"/>
</dbReference>
<evidence type="ECO:0000313" key="4">
    <source>
        <dbReference type="EMBL" id="RXR26141.1"/>
    </source>
</evidence>
<feature type="transmembrane region" description="Helical" evidence="2">
    <location>
        <begin position="79"/>
        <end position="96"/>
    </location>
</feature>
<keyword evidence="7" id="KW-1185">Reference proteome</keyword>
<feature type="region of interest" description="Disordered" evidence="1">
    <location>
        <begin position="20"/>
        <end position="70"/>
    </location>
</feature>
<dbReference type="EMBL" id="SDJR01000004">
    <property type="protein sequence ID" value="RXR26141.1"/>
    <property type="molecule type" value="Genomic_DNA"/>
</dbReference>
<dbReference type="InterPro" id="IPR002372">
    <property type="entry name" value="PQQ_rpt_dom"/>
</dbReference>
<comment type="caution">
    <text evidence="5">The sequence shown here is derived from an EMBL/GenBank/DDBJ whole genome shotgun (WGS) entry which is preliminary data.</text>
</comment>
<evidence type="ECO:0000256" key="1">
    <source>
        <dbReference type="SAM" id="MobiDB-lite"/>
    </source>
</evidence>
<protein>
    <recommendedName>
        <fullName evidence="3">Pyrrolo-quinoline quinone repeat domain-containing protein</fullName>
    </recommendedName>
</protein>